<dbReference type="AlphaFoldDB" id="A0A8C1L031"/>
<feature type="domain" description="Ig-like" evidence="2">
    <location>
        <begin position="9"/>
        <end position="100"/>
    </location>
</feature>
<dbReference type="PANTHER" id="PTHR21063">
    <property type="entry name" value="LFA-3"/>
    <property type="match status" value="1"/>
</dbReference>
<evidence type="ECO:0000256" key="1">
    <source>
        <dbReference type="SAM" id="MobiDB-lite"/>
    </source>
</evidence>
<protein>
    <recommendedName>
        <fullName evidence="2">Ig-like domain-containing protein</fullName>
    </recommendedName>
</protein>
<dbReference type="PANTHER" id="PTHR21063:SF4">
    <property type="entry name" value="CD48 ANTIGEN-RELATED"/>
    <property type="match status" value="1"/>
</dbReference>
<dbReference type="Gene3D" id="2.60.40.10">
    <property type="entry name" value="Immunoglobulins"/>
    <property type="match status" value="2"/>
</dbReference>
<dbReference type="CDD" id="cd00096">
    <property type="entry name" value="Ig"/>
    <property type="match status" value="1"/>
</dbReference>
<reference evidence="3" key="2">
    <citation type="submission" date="2025-09" db="UniProtKB">
        <authorList>
            <consortium name="Ensembl"/>
        </authorList>
    </citation>
    <scope>IDENTIFICATION</scope>
</reference>
<dbReference type="PROSITE" id="PS50835">
    <property type="entry name" value="IG_LIKE"/>
    <property type="match status" value="1"/>
</dbReference>
<evidence type="ECO:0000313" key="3">
    <source>
        <dbReference type="Ensembl" id="ENSCCRP00010054962.1"/>
    </source>
</evidence>
<reference evidence="3" key="1">
    <citation type="submission" date="2025-08" db="UniProtKB">
        <authorList>
            <consortium name="Ensembl"/>
        </authorList>
    </citation>
    <scope>IDENTIFICATION</scope>
</reference>
<evidence type="ECO:0000313" key="4">
    <source>
        <dbReference type="Proteomes" id="UP000694427"/>
    </source>
</evidence>
<organism evidence="3 4">
    <name type="scientific">Cyprinus carpio</name>
    <name type="common">Common carp</name>
    <dbReference type="NCBI Taxonomy" id="7962"/>
    <lineage>
        <taxon>Eukaryota</taxon>
        <taxon>Metazoa</taxon>
        <taxon>Chordata</taxon>
        <taxon>Craniata</taxon>
        <taxon>Vertebrata</taxon>
        <taxon>Euteleostomi</taxon>
        <taxon>Actinopterygii</taxon>
        <taxon>Neopterygii</taxon>
        <taxon>Teleostei</taxon>
        <taxon>Ostariophysi</taxon>
        <taxon>Cypriniformes</taxon>
        <taxon>Cyprinidae</taxon>
        <taxon>Cyprininae</taxon>
        <taxon>Cyprinus</taxon>
    </lineage>
</organism>
<evidence type="ECO:0000259" key="2">
    <source>
        <dbReference type="PROSITE" id="PS50835"/>
    </source>
</evidence>
<proteinExistence type="predicted"/>
<dbReference type="SUPFAM" id="SSF48726">
    <property type="entry name" value="Immunoglobulin"/>
    <property type="match status" value="1"/>
</dbReference>
<dbReference type="InterPro" id="IPR036179">
    <property type="entry name" value="Ig-like_dom_sf"/>
</dbReference>
<keyword evidence="4" id="KW-1185">Reference proteome</keyword>
<dbReference type="InterPro" id="IPR007110">
    <property type="entry name" value="Ig-like_dom"/>
</dbReference>
<feature type="region of interest" description="Disordered" evidence="1">
    <location>
        <begin position="1"/>
        <end position="30"/>
    </location>
</feature>
<name>A0A8C1L031_CYPCA</name>
<feature type="compositionally biased region" description="Low complexity" evidence="1">
    <location>
        <begin position="12"/>
        <end position="30"/>
    </location>
</feature>
<dbReference type="InterPro" id="IPR013783">
    <property type="entry name" value="Ig-like_fold"/>
</dbReference>
<sequence>MFPARLPVPAISSNSSQCSSSSSSSSSSSQQNCSLVCSVVNVGHVTLSWYKGNSLLSSISVSDLSISLSLPLEVEYQDKNTYSCVLNNPISNQTQHLDITQLCHTCSDEVKGIIPVVVKVGDSVTLNSGVTHIKNTDLIQWEIGWEEILMAEINNLAGKVTVYDVSDGRFRGRLNVDNQTVDIIEKRSTV</sequence>
<accession>A0A8C1L031</accession>
<dbReference type="Ensembl" id="ENSCCRT00010060222.1">
    <property type="protein sequence ID" value="ENSCCRP00010054962.1"/>
    <property type="gene ID" value="ENSCCRG00010023306.1"/>
</dbReference>
<dbReference type="Proteomes" id="UP000694427">
    <property type="component" value="Unplaced"/>
</dbReference>